<dbReference type="GO" id="GO:0016788">
    <property type="term" value="F:hydrolase activity, acting on ester bonds"/>
    <property type="evidence" value="ECO:0007669"/>
    <property type="project" value="TreeGrafter"/>
</dbReference>
<keyword evidence="1" id="KW-0732">Signal</keyword>
<feature type="signal peptide" evidence="1">
    <location>
        <begin position="1"/>
        <end position="18"/>
    </location>
</feature>
<feature type="domain" description="Calcineurin-like phosphoesterase" evidence="2">
    <location>
        <begin position="44"/>
        <end position="157"/>
    </location>
</feature>
<dbReference type="Proteomes" id="UP000827549">
    <property type="component" value="Chromosome 1"/>
</dbReference>
<evidence type="ECO:0000256" key="1">
    <source>
        <dbReference type="SAM" id="SignalP"/>
    </source>
</evidence>
<dbReference type="EMBL" id="CP086714">
    <property type="protein sequence ID" value="WOO76478.1"/>
    <property type="molecule type" value="Genomic_DNA"/>
</dbReference>
<evidence type="ECO:0000313" key="4">
    <source>
        <dbReference type="Proteomes" id="UP000827549"/>
    </source>
</evidence>
<accession>A0AAF0Y4D4</accession>
<dbReference type="SUPFAM" id="SSF56300">
    <property type="entry name" value="Metallo-dependent phosphatases"/>
    <property type="match status" value="1"/>
</dbReference>
<sequence>MLLAPLALLLAAAGLTAGAPTKRADLNPYPDGRRLTFGPDGKFKLVHFTDLHFAERGLFYEYWAPGDERGHKSVGVMDGVLADEHPNFIVYGGDQINGEHALYDNVTTYLDWAYSPALKSNTPFASVYGNHDESYNISHLISFEYETQRAPARHLSWTQRNPESSPDPRGAFNYYIPVYANAGATTPSLLLWFFDSRSGVFSSGKFLIIDEPWMTEDWVHQQSAKWLNETADAMKAAWGKLPKSLAFVHIPPTAALTIQTNEVTPKLAEHPGIHEEPTTNQGRKAGYWKSVGDGPFWQAVSGTLGGTDGQGLIALTAGHDHLNDWCGRTPAVGPYTYCYGRHTGYGGYGDLPRGSRVFEARLGNNGALANVRSWIRLADHTSQNTNLLVVDGNTTLVNTKDPAPAS</sequence>
<dbReference type="CDD" id="cd07383">
    <property type="entry name" value="MPP_Dcr2"/>
    <property type="match status" value="1"/>
</dbReference>
<dbReference type="InterPro" id="IPR004843">
    <property type="entry name" value="Calcineurin-like_PHP"/>
</dbReference>
<dbReference type="PANTHER" id="PTHR32440:SF11">
    <property type="entry name" value="METALLOPHOSPHOESTERASE DOMAIN-CONTAINING PROTEIN"/>
    <property type="match status" value="1"/>
</dbReference>
<dbReference type="InterPro" id="IPR029052">
    <property type="entry name" value="Metallo-depent_PP-like"/>
</dbReference>
<feature type="chain" id="PRO_5042244620" evidence="1">
    <location>
        <begin position="19"/>
        <end position="406"/>
    </location>
</feature>
<organism evidence="3 4">
    <name type="scientific">Vanrija pseudolonga</name>
    <dbReference type="NCBI Taxonomy" id="143232"/>
    <lineage>
        <taxon>Eukaryota</taxon>
        <taxon>Fungi</taxon>
        <taxon>Dikarya</taxon>
        <taxon>Basidiomycota</taxon>
        <taxon>Agaricomycotina</taxon>
        <taxon>Tremellomycetes</taxon>
        <taxon>Trichosporonales</taxon>
        <taxon>Trichosporonaceae</taxon>
        <taxon>Vanrija</taxon>
    </lineage>
</organism>
<protein>
    <submittedName>
        <fullName evidence="3">Inactive purple acid phosphatase 16</fullName>
    </submittedName>
</protein>
<dbReference type="Pfam" id="PF00149">
    <property type="entry name" value="Metallophos"/>
    <property type="match status" value="1"/>
</dbReference>
<dbReference type="GeneID" id="87803361"/>
<keyword evidence="4" id="KW-1185">Reference proteome</keyword>
<name>A0AAF0Y4D4_9TREE</name>
<evidence type="ECO:0000313" key="3">
    <source>
        <dbReference type="EMBL" id="WOO76478.1"/>
    </source>
</evidence>
<dbReference type="RefSeq" id="XP_062622510.1">
    <property type="nucleotide sequence ID" value="XM_062766526.1"/>
</dbReference>
<dbReference type="GO" id="GO:0005737">
    <property type="term" value="C:cytoplasm"/>
    <property type="evidence" value="ECO:0007669"/>
    <property type="project" value="TreeGrafter"/>
</dbReference>
<proteinExistence type="predicted"/>
<evidence type="ECO:0000259" key="2">
    <source>
        <dbReference type="Pfam" id="PF00149"/>
    </source>
</evidence>
<dbReference type="AlphaFoldDB" id="A0AAF0Y4D4"/>
<gene>
    <name evidence="3" type="primary">PAP16_0</name>
    <name evidence="3" type="ORF">LOC62_01G000099</name>
</gene>
<reference evidence="3" key="1">
    <citation type="submission" date="2023-10" db="EMBL/GenBank/DDBJ databases">
        <authorList>
            <person name="Noh H."/>
        </authorList>
    </citation>
    <scope>NUCLEOTIDE SEQUENCE</scope>
    <source>
        <strain evidence="3">DUCC4014</strain>
    </source>
</reference>
<dbReference type="Gene3D" id="3.60.21.10">
    <property type="match status" value="1"/>
</dbReference>
<dbReference type="PANTHER" id="PTHR32440">
    <property type="entry name" value="PHOSPHATASE DCR2-RELATED-RELATED"/>
    <property type="match status" value="1"/>
</dbReference>